<dbReference type="RefSeq" id="WP_247347376.1">
    <property type="nucleotide sequence ID" value="NZ_CP095551.1"/>
</dbReference>
<gene>
    <name evidence="1" type="ORF">ACFSKK_23265</name>
</gene>
<reference evidence="2" key="1">
    <citation type="journal article" date="2019" name="Int. J. Syst. Evol. Microbiol.">
        <title>The Global Catalogue of Microorganisms (GCM) 10K type strain sequencing project: providing services to taxonomists for standard genome sequencing and annotation.</title>
        <authorList>
            <consortium name="The Broad Institute Genomics Platform"/>
            <consortium name="The Broad Institute Genome Sequencing Center for Infectious Disease"/>
            <person name="Wu L."/>
            <person name="Ma J."/>
        </authorList>
    </citation>
    <scope>NUCLEOTIDE SEQUENCE [LARGE SCALE GENOMIC DNA]</scope>
    <source>
        <strain evidence="2">CGMCC 1.15474</strain>
    </source>
</reference>
<proteinExistence type="predicted"/>
<evidence type="ECO:0000313" key="2">
    <source>
        <dbReference type="Proteomes" id="UP001597318"/>
    </source>
</evidence>
<sequence>MSKNEELQLIGAAKLMEDLFLNGIYQRRKSSKEFLDQLKHTMRKTFSNYETRRNEFHGIVAKFVRDPIYKTDTVAFKGLLNDIGILHKVVKLKYSFIKNDEDLVDLLADYSYPKEFFAQIYLNKKGKNEVVKREFLFDTSLEGMAELFKSEKRNFDRLEEKYRNTLLDIEKCPMLKQAGTLKCNYGTIKLREKDVVYDVESIFKEFGSHFLLEYGQISMEKVEEYIIKGFLSYKEIEKFRKLVDIPLKFFVMDIEIERKSMETYQYISMQKAQAKRYA</sequence>
<comment type="caution">
    <text evidence="1">The sequence shown here is derived from an EMBL/GenBank/DDBJ whole genome shotgun (WGS) entry which is preliminary data.</text>
</comment>
<name>A0ABW5C2G1_9BACI</name>
<dbReference type="EMBL" id="JBHUIK010000007">
    <property type="protein sequence ID" value="MFD2216598.1"/>
    <property type="molecule type" value="Genomic_DNA"/>
</dbReference>
<evidence type="ECO:0000313" key="1">
    <source>
        <dbReference type="EMBL" id="MFD2216598.1"/>
    </source>
</evidence>
<organism evidence="1 2">
    <name type="scientific">Metabacillus endolithicus</name>
    <dbReference type="NCBI Taxonomy" id="1535204"/>
    <lineage>
        <taxon>Bacteria</taxon>
        <taxon>Bacillati</taxon>
        <taxon>Bacillota</taxon>
        <taxon>Bacilli</taxon>
        <taxon>Bacillales</taxon>
        <taxon>Bacillaceae</taxon>
        <taxon>Metabacillus</taxon>
    </lineage>
</organism>
<protein>
    <submittedName>
        <fullName evidence="1">Uncharacterized protein</fullName>
    </submittedName>
</protein>
<dbReference type="Proteomes" id="UP001597318">
    <property type="component" value="Unassembled WGS sequence"/>
</dbReference>
<keyword evidence="2" id="KW-1185">Reference proteome</keyword>
<accession>A0ABW5C2G1</accession>